<sequence>MESASKSFTLKSNGTLRVLKTPCGVCQAFDPLSGGKHPKVEQFTGLWDTGATGTVISKDCALKLGLKPISKAKVYHANGEAIVNVYAINLFLPNQVAFQFIKVTEGVLNGTDLLIGMDIISRGDFAITNLGGQTVFSFRVPSEGKLDFVEESKPKQVINTRKKIGRNDSCHCGSGKKFKHCHGKNH</sequence>
<evidence type="ECO:0000313" key="2">
    <source>
        <dbReference type="Proteomes" id="UP000323136"/>
    </source>
</evidence>
<evidence type="ECO:0000313" key="1">
    <source>
        <dbReference type="EMBL" id="TYP98323.1"/>
    </source>
</evidence>
<dbReference type="Pfam" id="PF02810">
    <property type="entry name" value="SEC-C"/>
    <property type="match status" value="1"/>
</dbReference>
<dbReference type="SUPFAM" id="SSF103642">
    <property type="entry name" value="Sec-C motif"/>
    <property type="match status" value="1"/>
</dbReference>
<reference evidence="1 2" key="1">
    <citation type="submission" date="2019-07" db="EMBL/GenBank/DDBJ databases">
        <title>Genomic Encyclopedia of Type Strains, Phase IV (KMG-IV): sequencing the most valuable type-strain genomes for metagenomic binning, comparative biology and taxonomic classification.</title>
        <authorList>
            <person name="Goeker M."/>
        </authorList>
    </citation>
    <scope>NUCLEOTIDE SEQUENCE [LARGE SCALE GENOMIC DNA]</scope>
    <source>
        <strain evidence="1 2">DSM 18961</strain>
    </source>
</reference>
<dbReference type="Gene3D" id="3.10.450.50">
    <property type="match status" value="1"/>
</dbReference>
<comment type="caution">
    <text evidence="1">The sequence shown here is derived from an EMBL/GenBank/DDBJ whole genome shotgun (WGS) entry which is preliminary data.</text>
</comment>
<gene>
    <name evidence="1" type="ORF">C7447_103496</name>
</gene>
<dbReference type="SUPFAM" id="SSF50630">
    <property type="entry name" value="Acid proteases"/>
    <property type="match status" value="1"/>
</dbReference>
<accession>A0A5S5DQT9</accession>
<dbReference type="CDD" id="cd00303">
    <property type="entry name" value="retropepsin_like"/>
    <property type="match status" value="1"/>
</dbReference>
<organism evidence="1 2">
    <name type="scientific">Tenacibaculum adriaticum</name>
    <dbReference type="NCBI Taxonomy" id="413713"/>
    <lineage>
        <taxon>Bacteria</taxon>
        <taxon>Pseudomonadati</taxon>
        <taxon>Bacteroidota</taxon>
        <taxon>Flavobacteriia</taxon>
        <taxon>Flavobacteriales</taxon>
        <taxon>Flavobacteriaceae</taxon>
        <taxon>Tenacibaculum</taxon>
    </lineage>
</organism>
<keyword evidence="2" id="KW-1185">Reference proteome</keyword>
<dbReference type="InterPro" id="IPR021109">
    <property type="entry name" value="Peptidase_aspartic_dom_sf"/>
</dbReference>
<proteinExistence type="predicted"/>
<dbReference type="InterPro" id="IPR004027">
    <property type="entry name" value="SEC_C_motif"/>
</dbReference>
<dbReference type="Proteomes" id="UP000323136">
    <property type="component" value="Unassembled WGS sequence"/>
</dbReference>
<protein>
    <submittedName>
        <fullName evidence="1">SEC-C motif-containing protein</fullName>
    </submittedName>
</protein>
<dbReference type="Pfam" id="PF13975">
    <property type="entry name" value="gag-asp_proteas"/>
    <property type="match status" value="1"/>
</dbReference>
<dbReference type="Gene3D" id="2.40.70.10">
    <property type="entry name" value="Acid Proteases"/>
    <property type="match status" value="1"/>
</dbReference>
<dbReference type="AlphaFoldDB" id="A0A5S5DQT9"/>
<dbReference type="RefSeq" id="WP_211354923.1">
    <property type="nucleotide sequence ID" value="NZ_VNIA01000003.1"/>
</dbReference>
<dbReference type="EMBL" id="VNIA01000003">
    <property type="protein sequence ID" value="TYP98323.1"/>
    <property type="molecule type" value="Genomic_DNA"/>
</dbReference>
<name>A0A5S5DQT9_9FLAO</name>